<dbReference type="Proteomes" id="UP000092445">
    <property type="component" value="Unassembled WGS sequence"/>
</dbReference>
<keyword evidence="1" id="KW-0472">Membrane</keyword>
<evidence type="ECO:0000313" key="3">
    <source>
        <dbReference type="Proteomes" id="UP000092445"/>
    </source>
</evidence>
<evidence type="ECO:0000313" key="2">
    <source>
        <dbReference type="EnsemblMetazoa" id="GPAI020357-PA"/>
    </source>
</evidence>
<dbReference type="AlphaFoldDB" id="A0A1A9ZNS6"/>
<proteinExistence type="predicted"/>
<evidence type="ECO:0000256" key="1">
    <source>
        <dbReference type="SAM" id="Phobius"/>
    </source>
</evidence>
<accession>A0A1A9ZNS6</accession>
<feature type="transmembrane region" description="Helical" evidence="1">
    <location>
        <begin position="52"/>
        <end position="76"/>
    </location>
</feature>
<dbReference type="VEuPathDB" id="VectorBase:GPAI020357"/>
<reference evidence="2" key="2">
    <citation type="submission" date="2020-05" db="UniProtKB">
        <authorList>
            <consortium name="EnsemblMetazoa"/>
        </authorList>
    </citation>
    <scope>IDENTIFICATION</scope>
    <source>
        <strain evidence="2">IAEA</strain>
    </source>
</reference>
<dbReference type="EnsemblMetazoa" id="GPAI020357-RA">
    <property type="protein sequence ID" value="GPAI020357-PA"/>
    <property type="gene ID" value="GPAI020357"/>
</dbReference>
<keyword evidence="3" id="KW-1185">Reference proteome</keyword>
<sequence>MIRVTKKKGFLKTSSGVAVHMIKYVTCALISSKGLLYAKYLRDVKATLSTALLITLMKALLLFTIALATTSILLLTSVMRLKLLTGLINTVMFAVGVNLYRKLFVLGVFDKSRLIK</sequence>
<reference evidence="3" key="1">
    <citation type="submission" date="2014-03" db="EMBL/GenBank/DDBJ databases">
        <authorList>
            <person name="Aksoy S."/>
            <person name="Warren W."/>
            <person name="Wilson R.K."/>
        </authorList>
    </citation>
    <scope>NUCLEOTIDE SEQUENCE [LARGE SCALE GENOMIC DNA]</scope>
    <source>
        <strain evidence="3">IAEA</strain>
    </source>
</reference>
<name>A0A1A9ZNS6_GLOPL</name>
<feature type="transmembrane region" description="Helical" evidence="1">
    <location>
        <begin position="83"/>
        <end position="100"/>
    </location>
</feature>
<keyword evidence="1" id="KW-0812">Transmembrane</keyword>
<organism evidence="2 3">
    <name type="scientific">Glossina pallidipes</name>
    <name type="common">Tsetse fly</name>
    <dbReference type="NCBI Taxonomy" id="7398"/>
    <lineage>
        <taxon>Eukaryota</taxon>
        <taxon>Metazoa</taxon>
        <taxon>Ecdysozoa</taxon>
        <taxon>Arthropoda</taxon>
        <taxon>Hexapoda</taxon>
        <taxon>Insecta</taxon>
        <taxon>Pterygota</taxon>
        <taxon>Neoptera</taxon>
        <taxon>Endopterygota</taxon>
        <taxon>Diptera</taxon>
        <taxon>Brachycera</taxon>
        <taxon>Muscomorpha</taxon>
        <taxon>Hippoboscoidea</taxon>
        <taxon>Glossinidae</taxon>
        <taxon>Glossina</taxon>
    </lineage>
</organism>
<keyword evidence="1" id="KW-1133">Transmembrane helix</keyword>
<protein>
    <submittedName>
        <fullName evidence="2">Uncharacterized protein</fullName>
    </submittedName>
</protein>